<evidence type="ECO:0000313" key="4">
    <source>
        <dbReference type="Proteomes" id="UP001229421"/>
    </source>
</evidence>
<feature type="region of interest" description="Disordered" evidence="2">
    <location>
        <begin position="1"/>
        <end position="71"/>
    </location>
</feature>
<evidence type="ECO:0000313" key="3">
    <source>
        <dbReference type="EMBL" id="KAK1407548.1"/>
    </source>
</evidence>
<dbReference type="GO" id="GO:0008017">
    <property type="term" value="F:microtubule binding"/>
    <property type="evidence" value="ECO:0007669"/>
    <property type="project" value="TreeGrafter"/>
</dbReference>
<feature type="region of interest" description="Disordered" evidence="2">
    <location>
        <begin position="101"/>
        <end position="135"/>
    </location>
</feature>
<keyword evidence="4" id="KW-1185">Reference proteome</keyword>
<gene>
    <name evidence="3" type="ORF">QVD17_39166</name>
</gene>
<comment type="similarity">
    <text evidence="1">Belongs to the QWRF family.</text>
</comment>
<feature type="compositionally biased region" description="Low complexity" evidence="2">
    <location>
        <begin position="1"/>
        <end position="16"/>
    </location>
</feature>
<name>A0AAD8JQ60_TARER</name>
<evidence type="ECO:0000256" key="1">
    <source>
        <dbReference type="ARBA" id="ARBA00010016"/>
    </source>
</evidence>
<protein>
    <submittedName>
        <fullName evidence="3">Uncharacterized protein</fullName>
    </submittedName>
</protein>
<proteinExistence type="inferred from homology"/>
<dbReference type="PANTHER" id="PTHR31807">
    <property type="entry name" value="AUGMIN FAMILY MEMBER"/>
    <property type="match status" value="1"/>
</dbReference>
<dbReference type="AlphaFoldDB" id="A0AAD8JQ60"/>
<comment type="caution">
    <text evidence="3">The sequence shown here is derived from an EMBL/GenBank/DDBJ whole genome shotgun (WGS) entry which is preliminary data.</text>
</comment>
<dbReference type="PANTHER" id="PTHR31807:SF46">
    <property type="entry name" value="QWRF FAMILY-RELATED"/>
    <property type="match status" value="1"/>
</dbReference>
<dbReference type="EMBL" id="JAUHHV010000011">
    <property type="protein sequence ID" value="KAK1407548.1"/>
    <property type="molecule type" value="Genomic_DNA"/>
</dbReference>
<dbReference type="GO" id="GO:0005880">
    <property type="term" value="C:nuclear microtubule"/>
    <property type="evidence" value="ECO:0007669"/>
    <property type="project" value="TreeGrafter"/>
</dbReference>
<dbReference type="Pfam" id="PF04484">
    <property type="entry name" value="QWRF"/>
    <property type="match status" value="1"/>
</dbReference>
<organism evidence="3 4">
    <name type="scientific">Tagetes erecta</name>
    <name type="common">African marigold</name>
    <dbReference type="NCBI Taxonomy" id="13708"/>
    <lineage>
        <taxon>Eukaryota</taxon>
        <taxon>Viridiplantae</taxon>
        <taxon>Streptophyta</taxon>
        <taxon>Embryophyta</taxon>
        <taxon>Tracheophyta</taxon>
        <taxon>Spermatophyta</taxon>
        <taxon>Magnoliopsida</taxon>
        <taxon>eudicotyledons</taxon>
        <taxon>Gunneridae</taxon>
        <taxon>Pentapetalae</taxon>
        <taxon>asterids</taxon>
        <taxon>campanulids</taxon>
        <taxon>Asterales</taxon>
        <taxon>Asteraceae</taxon>
        <taxon>Asteroideae</taxon>
        <taxon>Heliantheae alliance</taxon>
        <taxon>Tageteae</taxon>
        <taxon>Tagetes</taxon>
    </lineage>
</organism>
<accession>A0AAD8JQ60</accession>
<feature type="compositionally biased region" description="Low complexity" evidence="2">
    <location>
        <begin position="56"/>
        <end position="71"/>
    </location>
</feature>
<dbReference type="Proteomes" id="UP001229421">
    <property type="component" value="Unassembled WGS sequence"/>
</dbReference>
<sequence length="507" mass="56320">MVADVSSTTTKSSSKVLPPPPSPAKPNRVPLFPAKTDNNGRSMQRRPKTKNVTSRYLSYSDTTNSSSNSLEKMSSTAKMLTKTSVRSLSVSFQGESFALPVSKRNDTPETKKAPAMTGVGSEGSENSENPQTPHLIDKHKWSHRWSSKSRERSFMMMSVDFTNEKMKLNRSEAIESKLERHNVESTYDFESFNQTISESKSNVQGGARAIVVPARFWQETINLLRRVQPLPVSVPIPVPVPVPVSPSLSKNTKHGSKLQQRGLTSSLTSNAGGCNSNLGNTPSILSICADSKRGKMGEKKVEDAQMLRLLHNKHMQWRFANAKADAAMVVQRVAAQKSLYNAWVTISKLWHSIIAKRLQMQQLKQNLKLHCLLKEQMLYLDNWDLTDRDYSISLAGAIMALESTSLCLPVLNGAKADIQDLKDAICSAVDVMEAMAVSLYNFVTKVENVNLMASELSNAMKTECSLLDECKDLLSTLTLLEDCSLRTHTLQLIPSTTTTQRRKMMSF</sequence>
<feature type="compositionally biased region" description="Basic and acidic residues" evidence="2">
    <location>
        <begin position="103"/>
        <end position="112"/>
    </location>
</feature>
<dbReference type="InterPro" id="IPR007573">
    <property type="entry name" value="QWRF"/>
</dbReference>
<feature type="compositionally biased region" description="Polar residues" evidence="2">
    <location>
        <begin position="123"/>
        <end position="132"/>
    </location>
</feature>
<dbReference type="GO" id="GO:0005737">
    <property type="term" value="C:cytoplasm"/>
    <property type="evidence" value="ECO:0007669"/>
    <property type="project" value="TreeGrafter"/>
</dbReference>
<evidence type="ECO:0000256" key="2">
    <source>
        <dbReference type="SAM" id="MobiDB-lite"/>
    </source>
</evidence>
<dbReference type="GO" id="GO:0051225">
    <property type="term" value="P:spindle assembly"/>
    <property type="evidence" value="ECO:0007669"/>
    <property type="project" value="TreeGrafter"/>
</dbReference>
<reference evidence="3" key="1">
    <citation type="journal article" date="2023" name="bioRxiv">
        <title>Improved chromosome-level genome assembly for marigold (Tagetes erecta).</title>
        <authorList>
            <person name="Jiang F."/>
            <person name="Yuan L."/>
            <person name="Wang S."/>
            <person name="Wang H."/>
            <person name="Xu D."/>
            <person name="Wang A."/>
            <person name="Fan W."/>
        </authorList>
    </citation>
    <scope>NUCLEOTIDE SEQUENCE</scope>
    <source>
        <strain evidence="3">WSJ</strain>
        <tissue evidence="3">Leaf</tissue>
    </source>
</reference>